<feature type="region of interest" description="Disordered" evidence="1">
    <location>
        <begin position="28"/>
        <end position="87"/>
    </location>
</feature>
<evidence type="ECO:0000313" key="5">
    <source>
        <dbReference type="EMBL" id="GBO37182.1"/>
    </source>
</evidence>
<accession>A0A4Y2WLI7</accession>
<dbReference type="EMBL" id="BGPR01061438">
    <property type="protein sequence ID" value="GBO37107.1"/>
    <property type="molecule type" value="Genomic_DNA"/>
</dbReference>
<dbReference type="EMBL" id="BGPR01061519">
    <property type="protein sequence ID" value="GBO37159.1"/>
    <property type="molecule type" value="Genomic_DNA"/>
</dbReference>
<feature type="non-terminal residue" evidence="5">
    <location>
        <position position="87"/>
    </location>
</feature>
<keyword evidence="6" id="KW-1185">Reference proteome</keyword>
<sequence length="87" mass="9702">MAEEPTWPYAIQIGVKLQASPAVQLEERNYKPSSSVHPCARSTKRGRPSNGEEKDPPPKKGKSVSARNPPVTVRSDKIDHWPENIEN</sequence>
<organism evidence="5 6">
    <name type="scientific">Araneus ventricosus</name>
    <name type="common">Orbweaver spider</name>
    <name type="synonym">Epeira ventricosa</name>
    <dbReference type="NCBI Taxonomy" id="182803"/>
    <lineage>
        <taxon>Eukaryota</taxon>
        <taxon>Metazoa</taxon>
        <taxon>Ecdysozoa</taxon>
        <taxon>Arthropoda</taxon>
        <taxon>Chelicerata</taxon>
        <taxon>Arachnida</taxon>
        <taxon>Araneae</taxon>
        <taxon>Araneomorphae</taxon>
        <taxon>Entelegynae</taxon>
        <taxon>Araneoidea</taxon>
        <taxon>Araneidae</taxon>
        <taxon>Araneus</taxon>
    </lineage>
</organism>
<protein>
    <submittedName>
        <fullName evidence="5">Uncharacterized protein</fullName>
    </submittedName>
</protein>
<dbReference type="EMBL" id="BGPR01061524">
    <property type="protein sequence ID" value="GBO37169.1"/>
    <property type="molecule type" value="Genomic_DNA"/>
</dbReference>
<evidence type="ECO:0000313" key="2">
    <source>
        <dbReference type="EMBL" id="GBO37107.1"/>
    </source>
</evidence>
<evidence type="ECO:0000256" key="1">
    <source>
        <dbReference type="SAM" id="MobiDB-lite"/>
    </source>
</evidence>
<gene>
    <name evidence="3" type="ORF">AVEN_10864_1</name>
    <name evidence="5" type="ORF">AVEN_114759_1</name>
    <name evidence="4" type="ORF">AVEN_58594_1</name>
    <name evidence="2" type="ORF">AVEN_96332_1</name>
</gene>
<proteinExistence type="predicted"/>
<name>A0A4Y2WLI7_ARAVE</name>
<evidence type="ECO:0000313" key="6">
    <source>
        <dbReference type="Proteomes" id="UP000499080"/>
    </source>
</evidence>
<feature type="compositionally biased region" description="Basic and acidic residues" evidence="1">
    <location>
        <begin position="74"/>
        <end position="87"/>
    </location>
</feature>
<reference evidence="5 6" key="1">
    <citation type="journal article" date="2019" name="Sci. Rep.">
        <title>Orb-weaving spider Araneus ventricosus genome elucidates the spidroin gene catalogue.</title>
        <authorList>
            <person name="Kono N."/>
            <person name="Nakamura H."/>
            <person name="Ohtoshi R."/>
            <person name="Moran D.A.P."/>
            <person name="Shinohara A."/>
            <person name="Yoshida Y."/>
            <person name="Fujiwara M."/>
            <person name="Mori M."/>
            <person name="Tomita M."/>
            <person name="Arakawa K."/>
        </authorList>
    </citation>
    <scope>NUCLEOTIDE SEQUENCE [LARGE SCALE GENOMIC DNA]</scope>
</reference>
<comment type="caution">
    <text evidence="5">The sequence shown here is derived from an EMBL/GenBank/DDBJ whole genome shotgun (WGS) entry which is preliminary data.</text>
</comment>
<dbReference type="EMBL" id="BGPR01061526">
    <property type="protein sequence ID" value="GBO37182.1"/>
    <property type="molecule type" value="Genomic_DNA"/>
</dbReference>
<evidence type="ECO:0000313" key="3">
    <source>
        <dbReference type="EMBL" id="GBO37159.1"/>
    </source>
</evidence>
<dbReference type="Proteomes" id="UP000499080">
    <property type="component" value="Unassembled WGS sequence"/>
</dbReference>
<evidence type="ECO:0000313" key="4">
    <source>
        <dbReference type="EMBL" id="GBO37169.1"/>
    </source>
</evidence>
<dbReference type="AlphaFoldDB" id="A0A4Y2WLI7"/>